<dbReference type="Proteomes" id="UP000325315">
    <property type="component" value="Unassembled WGS sequence"/>
</dbReference>
<organism evidence="1 2">
    <name type="scientific">Gossypium australe</name>
    <dbReference type="NCBI Taxonomy" id="47621"/>
    <lineage>
        <taxon>Eukaryota</taxon>
        <taxon>Viridiplantae</taxon>
        <taxon>Streptophyta</taxon>
        <taxon>Embryophyta</taxon>
        <taxon>Tracheophyta</taxon>
        <taxon>Spermatophyta</taxon>
        <taxon>Magnoliopsida</taxon>
        <taxon>eudicotyledons</taxon>
        <taxon>Gunneridae</taxon>
        <taxon>Pentapetalae</taxon>
        <taxon>rosids</taxon>
        <taxon>malvids</taxon>
        <taxon>Malvales</taxon>
        <taxon>Malvaceae</taxon>
        <taxon>Malvoideae</taxon>
        <taxon>Gossypium</taxon>
    </lineage>
</organism>
<comment type="caution">
    <text evidence="1">The sequence shown here is derived from an EMBL/GenBank/DDBJ whole genome shotgun (WGS) entry which is preliminary data.</text>
</comment>
<proteinExistence type="predicted"/>
<dbReference type="EMBL" id="SMMG02000007">
    <property type="protein sequence ID" value="KAA3465152.1"/>
    <property type="molecule type" value="Genomic_DNA"/>
</dbReference>
<reference evidence="1" key="1">
    <citation type="submission" date="2019-08" db="EMBL/GenBank/DDBJ databases">
        <authorList>
            <person name="Liu F."/>
        </authorList>
    </citation>
    <scope>NUCLEOTIDE SEQUENCE [LARGE SCALE GENOMIC DNA]</scope>
    <source>
        <strain evidence="1">PA1801</strain>
        <tissue evidence="1">Leaf</tissue>
    </source>
</reference>
<evidence type="ECO:0000313" key="2">
    <source>
        <dbReference type="Proteomes" id="UP000325315"/>
    </source>
</evidence>
<sequence length="69" mass="7908">MNLLIVHSIYYKSEVQSTCCGVMTIHSNVKYGVIIYSMEDNKPMIDNRYPIIERDLPQFVLANGVLLDT</sequence>
<dbReference type="AlphaFoldDB" id="A0A5B6V7M3"/>
<gene>
    <name evidence="1" type="ORF">EPI10_000353</name>
</gene>
<name>A0A5B6V7M3_9ROSI</name>
<protein>
    <submittedName>
        <fullName evidence="1">Uncharacterized protein</fullName>
    </submittedName>
</protein>
<keyword evidence="2" id="KW-1185">Reference proteome</keyword>
<accession>A0A5B6V7M3</accession>
<evidence type="ECO:0000313" key="1">
    <source>
        <dbReference type="EMBL" id="KAA3465152.1"/>
    </source>
</evidence>